<evidence type="ECO:0000313" key="1">
    <source>
        <dbReference type="EMBL" id="BBA37579.1"/>
    </source>
</evidence>
<accession>A0A286T7C1</accession>
<reference evidence="1 2" key="1">
    <citation type="submission" date="2016-12" db="EMBL/GenBank/DDBJ databases">
        <title>Genome sequencing of Methylocaldum marinum.</title>
        <authorList>
            <person name="Takeuchi M."/>
            <person name="Kamagata Y."/>
            <person name="Hiraoka S."/>
            <person name="Oshima K."/>
            <person name="Hattori M."/>
            <person name="Iwasaki W."/>
        </authorList>
    </citation>
    <scope>NUCLEOTIDE SEQUENCE [LARGE SCALE GENOMIC DNA]</scope>
    <source>
        <strain evidence="1 2">S8</strain>
    </source>
</reference>
<dbReference type="EMBL" id="AP017928">
    <property type="protein sequence ID" value="BBA37579.1"/>
    <property type="molecule type" value="Genomic_DNA"/>
</dbReference>
<dbReference type="Proteomes" id="UP000266313">
    <property type="component" value="Chromosome"/>
</dbReference>
<dbReference type="KEGG" id="mmai:sS8_5662"/>
<evidence type="ECO:0008006" key="3">
    <source>
        <dbReference type="Google" id="ProtNLM"/>
    </source>
</evidence>
<organism evidence="1 2">
    <name type="scientific">Methylocaldum marinum</name>
    <dbReference type="NCBI Taxonomy" id="1432792"/>
    <lineage>
        <taxon>Bacteria</taxon>
        <taxon>Pseudomonadati</taxon>
        <taxon>Pseudomonadota</taxon>
        <taxon>Gammaproteobacteria</taxon>
        <taxon>Methylococcales</taxon>
        <taxon>Methylococcaceae</taxon>
        <taxon>Methylocaldum</taxon>
    </lineage>
</organism>
<evidence type="ECO:0000313" key="2">
    <source>
        <dbReference type="Proteomes" id="UP000266313"/>
    </source>
</evidence>
<protein>
    <recommendedName>
        <fullName evidence="3">DUF2778 domain-containing protein</fullName>
    </recommendedName>
</protein>
<keyword evidence="2" id="KW-1185">Reference proteome</keyword>
<gene>
    <name evidence="1" type="ORF">sS8_5662</name>
</gene>
<dbReference type="OrthoDB" id="7059619at2"/>
<name>A0A286T7C1_9GAMM</name>
<sequence>MVVDMTYDGQVITWPGRGTFKATSGLPGSQLPKNSCVPDSGPIPEGLSKVFISNQGTAQDDGTGYCALRPSWGIQEIPRGAAAGSCEPYWANWGRNRARMEPADAFTKNRCSPVMRGGFYLHDSTKGYSHGCIEAEMRLFPLLRTYHKTTKKNTLILKVSYVNGRATNGGTKI</sequence>
<proteinExistence type="predicted"/>
<dbReference type="AlphaFoldDB" id="A0A286T7C1"/>